<sequence>MQARKSRSNRPSRDLDDLRWDDARLFLALWRGGSLKAAAEQLAVNVSTVSRRLTALEERMDARLFDRTREGALPTAAAARLVPFAEGMEQAAVGFARGLDEFETEAAGTVRLAAPPGLVDHFLAAALPELFARHPKLRIELPSSVGYLDLGRREADVALRSVRPTTGDVVARRLLVAGWVLMASPAYARALGRLRRADRAHWLTWGEELANLPDARWVHAEVPPERVRLRSNGMTGLIEAARAGLGVLILPAPYRRLDGLEVVACTPKLRASLATIPNSELWIAGHRANREVPRIAAVWDWLVELFEDAS</sequence>
<evidence type="ECO:0000313" key="6">
    <source>
        <dbReference type="EMBL" id="EDM79819.1"/>
    </source>
</evidence>
<keyword evidence="3" id="KW-0238">DNA-binding</keyword>
<evidence type="ECO:0000259" key="5">
    <source>
        <dbReference type="PROSITE" id="PS50931"/>
    </source>
</evidence>
<dbReference type="SUPFAM" id="SSF46785">
    <property type="entry name" value="Winged helix' DNA-binding domain"/>
    <property type="match status" value="1"/>
</dbReference>
<dbReference type="Gene3D" id="3.40.190.290">
    <property type="match status" value="1"/>
</dbReference>
<dbReference type="Pfam" id="PF00126">
    <property type="entry name" value="HTH_1"/>
    <property type="match status" value="1"/>
</dbReference>
<dbReference type="eggNOG" id="COG0583">
    <property type="taxonomic scope" value="Bacteria"/>
</dbReference>
<keyword evidence="2" id="KW-0805">Transcription regulation</keyword>
<dbReference type="PROSITE" id="PS50931">
    <property type="entry name" value="HTH_LYSR"/>
    <property type="match status" value="1"/>
</dbReference>
<dbReference type="Pfam" id="PF03466">
    <property type="entry name" value="LysR_substrate"/>
    <property type="match status" value="1"/>
</dbReference>
<reference evidence="6 7" key="1">
    <citation type="submission" date="2007-06" db="EMBL/GenBank/DDBJ databases">
        <authorList>
            <person name="Shimkets L."/>
            <person name="Ferriera S."/>
            <person name="Johnson J."/>
            <person name="Kravitz S."/>
            <person name="Beeson K."/>
            <person name="Sutton G."/>
            <person name="Rogers Y.-H."/>
            <person name="Friedman R."/>
            <person name="Frazier M."/>
            <person name="Venter J.C."/>
        </authorList>
    </citation>
    <scope>NUCLEOTIDE SEQUENCE [LARGE SCALE GENOMIC DNA]</scope>
    <source>
        <strain evidence="6 7">SIR-1</strain>
    </source>
</reference>
<evidence type="ECO:0000256" key="3">
    <source>
        <dbReference type="ARBA" id="ARBA00023125"/>
    </source>
</evidence>
<protein>
    <submittedName>
        <fullName evidence="6">Transcriptional regulator, LysR family protein</fullName>
    </submittedName>
</protein>
<evidence type="ECO:0000256" key="4">
    <source>
        <dbReference type="ARBA" id="ARBA00023163"/>
    </source>
</evidence>
<dbReference type="InterPro" id="IPR058163">
    <property type="entry name" value="LysR-type_TF_proteobact-type"/>
</dbReference>
<dbReference type="InterPro" id="IPR036390">
    <property type="entry name" value="WH_DNA-bd_sf"/>
</dbReference>
<dbReference type="OrthoDB" id="9796526at2"/>
<dbReference type="EMBL" id="ABCS01000016">
    <property type="protein sequence ID" value="EDM79819.1"/>
    <property type="molecule type" value="Genomic_DNA"/>
</dbReference>
<dbReference type="AlphaFoldDB" id="A6G2W9"/>
<feature type="domain" description="HTH lysR-type" evidence="5">
    <location>
        <begin position="18"/>
        <end position="75"/>
    </location>
</feature>
<dbReference type="PANTHER" id="PTHR30537:SF3">
    <property type="entry name" value="TRANSCRIPTIONAL REGULATORY PROTEIN"/>
    <property type="match status" value="1"/>
</dbReference>
<dbReference type="RefSeq" id="WP_006971068.1">
    <property type="nucleotide sequence ID" value="NZ_ABCS01000016.1"/>
</dbReference>
<dbReference type="InterPro" id="IPR005119">
    <property type="entry name" value="LysR_subst-bd"/>
</dbReference>
<dbReference type="InterPro" id="IPR036388">
    <property type="entry name" value="WH-like_DNA-bd_sf"/>
</dbReference>
<gene>
    <name evidence="6" type="ORF">PPSIR1_32008</name>
</gene>
<dbReference type="STRING" id="391625.PPSIR1_32008"/>
<keyword evidence="7" id="KW-1185">Reference proteome</keyword>
<dbReference type="GO" id="GO:0003700">
    <property type="term" value="F:DNA-binding transcription factor activity"/>
    <property type="evidence" value="ECO:0007669"/>
    <property type="project" value="InterPro"/>
</dbReference>
<dbReference type="InterPro" id="IPR000847">
    <property type="entry name" value="LysR_HTH_N"/>
</dbReference>
<dbReference type="Gene3D" id="1.10.10.10">
    <property type="entry name" value="Winged helix-like DNA-binding domain superfamily/Winged helix DNA-binding domain"/>
    <property type="match status" value="1"/>
</dbReference>
<comment type="similarity">
    <text evidence="1">Belongs to the LysR transcriptional regulatory family.</text>
</comment>
<evidence type="ECO:0000256" key="1">
    <source>
        <dbReference type="ARBA" id="ARBA00009437"/>
    </source>
</evidence>
<organism evidence="6 7">
    <name type="scientific">Plesiocystis pacifica SIR-1</name>
    <dbReference type="NCBI Taxonomy" id="391625"/>
    <lineage>
        <taxon>Bacteria</taxon>
        <taxon>Pseudomonadati</taxon>
        <taxon>Myxococcota</taxon>
        <taxon>Polyangia</taxon>
        <taxon>Nannocystales</taxon>
        <taxon>Nannocystaceae</taxon>
        <taxon>Plesiocystis</taxon>
    </lineage>
</organism>
<evidence type="ECO:0000256" key="2">
    <source>
        <dbReference type="ARBA" id="ARBA00023015"/>
    </source>
</evidence>
<dbReference type="Proteomes" id="UP000005801">
    <property type="component" value="Unassembled WGS sequence"/>
</dbReference>
<dbReference type="GO" id="GO:0043565">
    <property type="term" value="F:sequence-specific DNA binding"/>
    <property type="evidence" value="ECO:0007669"/>
    <property type="project" value="TreeGrafter"/>
</dbReference>
<dbReference type="PANTHER" id="PTHR30537">
    <property type="entry name" value="HTH-TYPE TRANSCRIPTIONAL REGULATOR"/>
    <property type="match status" value="1"/>
</dbReference>
<keyword evidence="4" id="KW-0804">Transcription</keyword>
<evidence type="ECO:0000313" key="7">
    <source>
        <dbReference type="Proteomes" id="UP000005801"/>
    </source>
</evidence>
<dbReference type="GO" id="GO:0006351">
    <property type="term" value="P:DNA-templated transcription"/>
    <property type="evidence" value="ECO:0007669"/>
    <property type="project" value="TreeGrafter"/>
</dbReference>
<dbReference type="SUPFAM" id="SSF53850">
    <property type="entry name" value="Periplasmic binding protein-like II"/>
    <property type="match status" value="1"/>
</dbReference>
<accession>A6G2W9</accession>
<proteinExistence type="inferred from homology"/>
<name>A6G2W9_9BACT</name>
<comment type="caution">
    <text evidence="6">The sequence shown here is derived from an EMBL/GenBank/DDBJ whole genome shotgun (WGS) entry which is preliminary data.</text>
</comment>